<keyword evidence="9" id="KW-0472">Membrane</keyword>
<dbReference type="PANTHER" id="PTHR15207">
    <property type="entry name" value="NONSYNDROMIC HEARING IMPAIRMENT PROTEIN"/>
    <property type="match status" value="1"/>
</dbReference>
<keyword evidence="14" id="KW-1185">Reference proteome</keyword>
<evidence type="ECO:0000256" key="3">
    <source>
        <dbReference type="ARBA" id="ARBA00009279"/>
    </source>
</evidence>
<evidence type="ECO:0000256" key="7">
    <source>
        <dbReference type="ARBA" id="ARBA00022590"/>
    </source>
</evidence>
<dbReference type="RefSeq" id="XP_013864222.1">
    <property type="nucleotide sequence ID" value="XM_014008768.1"/>
</dbReference>
<keyword evidence="4" id="KW-1134">Transmembrane beta strand</keyword>
<dbReference type="Proteomes" id="UP000192220">
    <property type="component" value="Unplaced"/>
</dbReference>
<evidence type="ECO:0000256" key="6">
    <source>
        <dbReference type="ARBA" id="ARBA00022490"/>
    </source>
</evidence>
<feature type="domain" description="Gasdermin pore forming" evidence="12">
    <location>
        <begin position="1"/>
        <end position="244"/>
    </location>
</feature>
<dbReference type="PANTHER" id="PTHR15207:SF3">
    <property type="entry name" value="DEAFNESS, AUTOSOMAL DOMINANT 5-RELATED"/>
    <property type="match status" value="1"/>
</dbReference>
<dbReference type="AlphaFoldDB" id="A0A2I4B930"/>
<evidence type="ECO:0000256" key="1">
    <source>
        <dbReference type="ARBA" id="ARBA00004496"/>
    </source>
</evidence>
<evidence type="ECO:0000256" key="2">
    <source>
        <dbReference type="ARBA" id="ARBA00004651"/>
    </source>
</evidence>
<evidence type="ECO:0000313" key="14">
    <source>
        <dbReference type="Proteomes" id="UP000192220"/>
    </source>
</evidence>
<evidence type="ECO:0000313" key="15">
    <source>
        <dbReference type="RefSeq" id="XP_013864222.1"/>
    </source>
</evidence>
<evidence type="ECO:0000256" key="8">
    <source>
        <dbReference type="ARBA" id="ARBA00022692"/>
    </source>
</evidence>
<dbReference type="Pfam" id="PF17708">
    <property type="entry name" value="Gasdermin_C"/>
    <property type="match status" value="1"/>
</dbReference>
<sequence length="468" mass="51635">MFALATKTFVEEVDNGGLLIPVSSLNDDISLLTVVVKRKRFWFWQKPRYLPADFILSDLLTGDTPLMPAVVEKDFLKYSGTFGDSLQGTVDASFAKSSVNVEGKDTSKLQSSFGSLKKEEVDVQKLLQDCRDRVLDMTHCLIQQTKEQHKQVFGIVKERIVTTQACSVIEEVQQGGQCGGSLGPCGPKNHKFSLKENGSLNTDSNITMEIPTNTVLAYGLLELEVRQDGRFELCLMSGTKGGFEKVDGPATKKELLGVSGARTSVKRELQQQLEQLKEHFQVLSALPASTRASLLQQISELLQDPAAIRTLQIVLDRMRQDEEPGWSDAGGTGCQQQKIQEILHLLELLGEAERGRTESLLLALHLIISALDEMTEGCVAVLRTCSSPPVLQSLELLVRCVSGDGEMTWSGADLTEELYEMTRRLFANSHVCLRRDGDVLRTEIRHQPGNLPLVLCIAIRGLASLAHT</sequence>
<protein>
    <submittedName>
        <fullName evidence="15">Gasdermin Eb</fullName>
    </submittedName>
</protein>
<comment type="subcellular location">
    <subcellularLocation>
        <location evidence="2">Cell membrane</location>
        <topology evidence="2">Multi-pass membrane protein</topology>
    </subcellularLocation>
    <subcellularLocation>
        <location evidence="1">Cytoplasm</location>
    </subcellularLocation>
</comment>
<comment type="similarity">
    <text evidence="3">Belongs to the gasdermin family.</text>
</comment>
<dbReference type="InterPro" id="IPR040460">
    <property type="entry name" value="Gasdermin_pore"/>
</dbReference>
<evidence type="ECO:0000256" key="9">
    <source>
        <dbReference type="ARBA" id="ARBA00023136"/>
    </source>
</evidence>
<gene>
    <name evidence="15" type="primary">gsdmeb</name>
</gene>
<evidence type="ECO:0000256" key="11">
    <source>
        <dbReference type="ARBA" id="ARBA00023288"/>
    </source>
</evidence>
<keyword evidence="7" id="KW-1210">Necrosis</keyword>
<dbReference type="CTD" id="335722"/>
<evidence type="ECO:0000259" key="13">
    <source>
        <dbReference type="Pfam" id="PF17708"/>
    </source>
</evidence>
<dbReference type="GO" id="GO:0005737">
    <property type="term" value="C:cytoplasm"/>
    <property type="evidence" value="ECO:0007669"/>
    <property type="project" value="UniProtKB-SubCell"/>
</dbReference>
<feature type="domain" description="Gasdermin PUB" evidence="13">
    <location>
        <begin position="269"/>
        <end position="407"/>
    </location>
</feature>
<evidence type="ECO:0000256" key="10">
    <source>
        <dbReference type="ARBA" id="ARBA00023139"/>
    </source>
</evidence>
<dbReference type="InParanoid" id="A0A2I4B930"/>
<dbReference type="GO" id="GO:0005886">
    <property type="term" value="C:plasma membrane"/>
    <property type="evidence" value="ECO:0007669"/>
    <property type="project" value="UniProtKB-SubCell"/>
</dbReference>
<keyword evidence="8" id="KW-0812">Transmembrane</keyword>
<keyword evidence="5" id="KW-1003">Cell membrane</keyword>
<keyword evidence="6" id="KW-0963">Cytoplasm</keyword>
<dbReference type="KEGG" id="alim:106517766"/>
<dbReference type="STRING" id="52670.A0A2I4B930"/>
<dbReference type="FunCoup" id="A0A2I4B930">
    <property type="interactions" value="1018"/>
</dbReference>
<dbReference type="InterPro" id="IPR041263">
    <property type="entry name" value="Gasdermin_PUB"/>
</dbReference>
<dbReference type="GO" id="GO:0012501">
    <property type="term" value="P:programmed cell death"/>
    <property type="evidence" value="ECO:0007669"/>
    <property type="project" value="UniProtKB-KW"/>
</dbReference>
<keyword evidence="11" id="KW-0449">Lipoprotein</keyword>
<evidence type="ECO:0000259" key="12">
    <source>
        <dbReference type="Pfam" id="PF04598"/>
    </source>
</evidence>
<keyword evidence="10" id="KW-0564">Palmitate</keyword>
<evidence type="ECO:0000256" key="4">
    <source>
        <dbReference type="ARBA" id="ARBA00022452"/>
    </source>
</evidence>
<evidence type="ECO:0000256" key="5">
    <source>
        <dbReference type="ARBA" id="ARBA00022475"/>
    </source>
</evidence>
<dbReference type="InterPro" id="IPR042377">
    <property type="entry name" value="GSDME"/>
</dbReference>
<dbReference type="Pfam" id="PF04598">
    <property type="entry name" value="Gasdermin"/>
    <property type="match status" value="1"/>
</dbReference>
<proteinExistence type="inferred from homology"/>
<name>A0A2I4B930_AUSLI</name>
<accession>A0A2I4B930</accession>
<reference evidence="15" key="1">
    <citation type="submission" date="2025-08" db="UniProtKB">
        <authorList>
            <consortium name="RefSeq"/>
        </authorList>
    </citation>
    <scope>IDENTIFICATION</scope>
</reference>
<organism evidence="14 15">
    <name type="scientific">Austrofundulus limnaeus</name>
    <name type="common">Annual killifish</name>
    <dbReference type="NCBI Taxonomy" id="52670"/>
    <lineage>
        <taxon>Eukaryota</taxon>
        <taxon>Metazoa</taxon>
        <taxon>Chordata</taxon>
        <taxon>Craniata</taxon>
        <taxon>Vertebrata</taxon>
        <taxon>Euteleostomi</taxon>
        <taxon>Actinopterygii</taxon>
        <taxon>Neopterygii</taxon>
        <taxon>Teleostei</taxon>
        <taxon>Neoteleostei</taxon>
        <taxon>Acanthomorphata</taxon>
        <taxon>Ovalentaria</taxon>
        <taxon>Atherinomorphae</taxon>
        <taxon>Cyprinodontiformes</taxon>
        <taxon>Rivulidae</taxon>
        <taxon>Austrofundulus</taxon>
    </lineage>
</organism>
<dbReference type="OrthoDB" id="8815334at2759"/>